<reference evidence="2" key="1">
    <citation type="submission" date="2021-06" db="EMBL/GenBank/DDBJ databases">
        <authorList>
            <person name="Kallberg Y."/>
            <person name="Tangrot J."/>
            <person name="Rosling A."/>
        </authorList>
    </citation>
    <scope>NUCLEOTIDE SEQUENCE</scope>
    <source>
        <strain evidence="2">IN212</strain>
    </source>
</reference>
<protein>
    <submittedName>
        <fullName evidence="2">140_t:CDS:1</fullName>
    </submittedName>
</protein>
<keyword evidence="3" id="KW-1185">Reference proteome</keyword>
<feature type="region of interest" description="Disordered" evidence="1">
    <location>
        <begin position="1"/>
        <end position="30"/>
    </location>
</feature>
<evidence type="ECO:0000256" key="1">
    <source>
        <dbReference type="SAM" id="MobiDB-lite"/>
    </source>
</evidence>
<proteinExistence type="predicted"/>
<name>A0A9N8YYZ4_9GLOM</name>
<sequence length="50" mass="5810">MHTISSTIIDTEPTLVSRVKPDPPRTQETYKERPTVMTQRIVVAQDHEFE</sequence>
<dbReference type="Proteomes" id="UP000789396">
    <property type="component" value="Unassembled WGS sequence"/>
</dbReference>
<evidence type="ECO:0000313" key="3">
    <source>
        <dbReference type="Proteomes" id="UP000789396"/>
    </source>
</evidence>
<organism evidence="2 3">
    <name type="scientific">Racocetra fulgida</name>
    <dbReference type="NCBI Taxonomy" id="60492"/>
    <lineage>
        <taxon>Eukaryota</taxon>
        <taxon>Fungi</taxon>
        <taxon>Fungi incertae sedis</taxon>
        <taxon>Mucoromycota</taxon>
        <taxon>Glomeromycotina</taxon>
        <taxon>Glomeromycetes</taxon>
        <taxon>Diversisporales</taxon>
        <taxon>Gigasporaceae</taxon>
        <taxon>Racocetra</taxon>
    </lineage>
</organism>
<gene>
    <name evidence="2" type="ORF">RFULGI_LOCUS427</name>
</gene>
<accession>A0A9N8YYZ4</accession>
<dbReference type="AlphaFoldDB" id="A0A9N8YYZ4"/>
<dbReference type="EMBL" id="CAJVPZ010000154">
    <property type="protein sequence ID" value="CAG8455219.1"/>
    <property type="molecule type" value="Genomic_DNA"/>
</dbReference>
<feature type="compositionally biased region" description="Basic and acidic residues" evidence="1">
    <location>
        <begin position="19"/>
        <end position="30"/>
    </location>
</feature>
<comment type="caution">
    <text evidence="2">The sequence shown here is derived from an EMBL/GenBank/DDBJ whole genome shotgun (WGS) entry which is preliminary data.</text>
</comment>
<evidence type="ECO:0000313" key="2">
    <source>
        <dbReference type="EMBL" id="CAG8455219.1"/>
    </source>
</evidence>